<proteinExistence type="predicted"/>
<dbReference type="Proteomes" id="UP000016570">
    <property type="component" value="Unassembled WGS sequence"/>
</dbReference>
<dbReference type="RefSeq" id="WP_021704790.1">
    <property type="nucleotide sequence ID" value="NZ_BATJ01000005.1"/>
</dbReference>
<dbReference type="AlphaFoldDB" id="U3A0H2"/>
<comment type="caution">
    <text evidence="1">The sequence shown here is derived from an EMBL/GenBank/DDBJ whole genome shotgun (WGS) entry which is preliminary data.</text>
</comment>
<protein>
    <recommendedName>
        <fullName evidence="3">Helix-hairpin-helix domain-containing protein</fullName>
    </recommendedName>
</protein>
<dbReference type="eggNOG" id="COG2251">
    <property type="taxonomic scope" value="Bacteria"/>
</dbReference>
<dbReference type="STRING" id="1219065.VPR01S_05_01070"/>
<organism evidence="1 2">
    <name type="scientific">Vibrio proteolyticus NBRC 13287</name>
    <dbReference type="NCBI Taxonomy" id="1219065"/>
    <lineage>
        <taxon>Bacteria</taxon>
        <taxon>Pseudomonadati</taxon>
        <taxon>Pseudomonadota</taxon>
        <taxon>Gammaproteobacteria</taxon>
        <taxon>Vibrionales</taxon>
        <taxon>Vibrionaceae</taxon>
        <taxon>Vibrio</taxon>
    </lineage>
</organism>
<reference evidence="1 2" key="1">
    <citation type="submission" date="2013-09" db="EMBL/GenBank/DDBJ databases">
        <title>Whole genome shotgun sequence of Vibrio proteolyticus NBRC 13287.</title>
        <authorList>
            <person name="Isaki S."/>
            <person name="Hosoyama A."/>
            <person name="Numata M."/>
            <person name="Hashimoto M."/>
            <person name="Hosoyama Y."/>
            <person name="Tsuchikane K."/>
            <person name="Noguchi M."/>
            <person name="Hirakata S."/>
            <person name="Ichikawa N."/>
            <person name="Ohji S."/>
            <person name="Yamazoe A."/>
            <person name="Fujita N."/>
        </authorList>
    </citation>
    <scope>NUCLEOTIDE SEQUENCE [LARGE SCALE GENOMIC DNA]</scope>
    <source>
        <strain evidence="1 2">NBRC 13287</strain>
    </source>
</reference>
<dbReference type="EMBL" id="BATJ01000005">
    <property type="protein sequence ID" value="GAD66812.1"/>
    <property type="molecule type" value="Genomic_DNA"/>
</dbReference>
<evidence type="ECO:0008006" key="3">
    <source>
        <dbReference type="Google" id="ProtNLM"/>
    </source>
</evidence>
<gene>
    <name evidence="1" type="ORF">VPR01S_05_01070</name>
</gene>
<evidence type="ECO:0000313" key="1">
    <source>
        <dbReference type="EMBL" id="GAD66812.1"/>
    </source>
</evidence>
<name>U3A0H2_VIBPR</name>
<evidence type="ECO:0000313" key="2">
    <source>
        <dbReference type="Proteomes" id="UP000016570"/>
    </source>
</evidence>
<accession>U3A0H2</accession>
<keyword evidence="2" id="KW-1185">Reference proteome</keyword>
<sequence>MAFSDSERQALLAVKGVGPTVVKRFEEIGIDSLSELATYRADEIADRVASMLRTTCWKNSPQAKSAIEAAIARAKESV</sequence>